<keyword evidence="2" id="KW-0408">Iron</keyword>
<evidence type="ECO:0000313" key="5">
    <source>
        <dbReference type="Proteomes" id="UP001220324"/>
    </source>
</evidence>
<dbReference type="AlphaFoldDB" id="A0AAD6CX16"/>
<dbReference type="Pfam" id="PF03171">
    <property type="entry name" value="2OG-FeII_Oxy"/>
    <property type="match status" value="1"/>
</dbReference>
<comment type="similarity">
    <text evidence="1 2">Belongs to the iron/ascorbate-dependent oxidoreductase family.</text>
</comment>
<protein>
    <recommendedName>
        <fullName evidence="3">Fe2OG dioxygenase domain-containing protein</fullName>
    </recommendedName>
</protein>
<dbReference type="GO" id="GO:0046872">
    <property type="term" value="F:metal ion binding"/>
    <property type="evidence" value="ECO:0007669"/>
    <property type="project" value="UniProtKB-KW"/>
</dbReference>
<dbReference type="Proteomes" id="UP001220324">
    <property type="component" value="Unassembled WGS sequence"/>
</dbReference>
<keyword evidence="5" id="KW-1185">Reference proteome</keyword>
<evidence type="ECO:0000256" key="2">
    <source>
        <dbReference type="RuleBase" id="RU003682"/>
    </source>
</evidence>
<name>A0AAD6CX16_9EURO</name>
<dbReference type="Gene3D" id="2.60.120.330">
    <property type="entry name" value="B-lactam Antibiotic, Isopenicillin N Synthase, Chain"/>
    <property type="match status" value="1"/>
</dbReference>
<dbReference type="InterPro" id="IPR005123">
    <property type="entry name" value="Oxoglu/Fe-dep_dioxygenase_dom"/>
</dbReference>
<gene>
    <name evidence="4" type="ORF">N7494_006836</name>
</gene>
<dbReference type="Pfam" id="PF14226">
    <property type="entry name" value="DIOX_N"/>
    <property type="match status" value="1"/>
</dbReference>
<dbReference type="InterPro" id="IPR044861">
    <property type="entry name" value="IPNS-like_FE2OG_OXY"/>
</dbReference>
<dbReference type="EMBL" id="JAQIZZ010000005">
    <property type="protein sequence ID" value="KAJ5541760.1"/>
    <property type="molecule type" value="Genomic_DNA"/>
</dbReference>
<dbReference type="InterPro" id="IPR026992">
    <property type="entry name" value="DIOX_N"/>
</dbReference>
<evidence type="ECO:0000313" key="4">
    <source>
        <dbReference type="EMBL" id="KAJ5541760.1"/>
    </source>
</evidence>
<dbReference type="InterPro" id="IPR050231">
    <property type="entry name" value="Iron_ascorbate_oxido_reductase"/>
</dbReference>
<dbReference type="FunFam" id="2.60.120.330:FF:000045">
    <property type="entry name" value="Oxidoreductase, 2OG-Fe(II) oxygenase family, putative"/>
    <property type="match status" value="1"/>
</dbReference>
<dbReference type="PROSITE" id="PS51471">
    <property type="entry name" value="FE2OG_OXY"/>
    <property type="match status" value="1"/>
</dbReference>
<reference evidence="4 5" key="1">
    <citation type="journal article" date="2023" name="IMA Fungus">
        <title>Comparative genomic study of the Penicillium genus elucidates a diverse pangenome and 15 lateral gene transfer events.</title>
        <authorList>
            <person name="Petersen C."/>
            <person name="Sorensen T."/>
            <person name="Nielsen M.R."/>
            <person name="Sondergaard T.E."/>
            <person name="Sorensen J.L."/>
            <person name="Fitzpatrick D.A."/>
            <person name="Frisvad J.C."/>
            <person name="Nielsen K.L."/>
        </authorList>
    </citation>
    <scope>NUCLEOTIDE SEQUENCE [LARGE SCALE GENOMIC DNA]</scope>
    <source>
        <strain evidence="4 5">IBT 35679</strain>
    </source>
</reference>
<dbReference type="InterPro" id="IPR027443">
    <property type="entry name" value="IPNS-like_sf"/>
</dbReference>
<keyword evidence="2" id="KW-0479">Metal-binding</keyword>
<evidence type="ECO:0000259" key="3">
    <source>
        <dbReference type="PROSITE" id="PS51471"/>
    </source>
</evidence>
<dbReference type="GO" id="GO:0044283">
    <property type="term" value="P:small molecule biosynthetic process"/>
    <property type="evidence" value="ECO:0007669"/>
    <property type="project" value="UniProtKB-ARBA"/>
</dbReference>
<feature type="domain" description="Fe2OG dioxygenase" evidence="3">
    <location>
        <begin position="192"/>
        <end position="296"/>
    </location>
</feature>
<comment type="caution">
    <text evidence="4">The sequence shown here is derived from an EMBL/GenBank/DDBJ whole genome shotgun (WGS) entry which is preliminary data.</text>
</comment>
<dbReference type="SUPFAM" id="SSF51197">
    <property type="entry name" value="Clavaminate synthase-like"/>
    <property type="match status" value="1"/>
</dbReference>
<dbReference type="PANTHER" id="PTHR47990">
    <property type="entry name" value="2-OXOGLUTARATE (2OG) AND FE(II)-DEPENDENT OXYGENASE SUPERFAMILY PROTEIN-RELATED"/>
    <property type="match status" value="1"/>
</dbReference>
<dbReference type="GO" id="GO:0016491">
    <property type="term" value="F:oxidoreductase activity"/>
    <property type="evidence" value="ECO:0007669"/>
    <property type="project" value="UniProtKB-KW"/>
</dbReference>
<evidence type="ECO:0000256" key="1">
    <source>
        <dbReference type="ARBA" id="ARBA00008056"/>
    </source>
</evidence>
<sequence length="360" mass="40297">MQSQIPRDFNTSFPDLSPFPTEIPTAPLLRLSLGKLLAGDKSELDRLFEASVEIGFFYLDFQDSQLGSSLLQDVDKLFGVGKELFELSLEEKNKYDFSKQNSYFGYKAQGVAVVDKEGNLDRNEFYNVSKDDILGISEQLPAPSLLNQNRKPIESFMRNSHAIVTLILTILNDKLGLPPSTLPDMHRQSALSGDQVRWVKAPPQPMNDRRVALGQHTDFGSVTVLLNRLGGLQVQMPGTDDWVYVRPLPGHAIINLGDAMVKFSNGLLRSNIHRVSAPPGAQAECTRYSLVYFARPEDKVILRRLEGKLIPPLEGNEVEEEVSSKEWIIRRALGPRVNLGRKVDLNKSAGTEELSRRIKV</sequence>
<organism evidence="4 5">
    <name type="scientific">Penicillium frequentans</name>
    <dbReference type="NCBI Taxonomy" id="3151616"/>
    <lineage>
        <taxon>Eukaryota</taxon>
        <taxon>Fungi</taxon>
        <taxon>Dikarya</taxon>
        <taxon>Ascomycota</taxon>
        <taxon>Pezizomycotina</taxon>
        <taxon>Eurotiomycetes</taxon>
        <taxon>Eurotiomycetidae</taxon>
        <taxon>Eurotiales</taxon>
        <taxon>Aspergillaceae</taxon>
        <taxon>Penicillium</taxon>
    </lineage>
</organism>
<proteinExistence type="inferred from homology"/>
<keyword evidence="2" id="KW-0560">Oxidoreductase</keyword>
<accession>A0AAD6CX16</accession>